<dbReference type="InterPro" id="IPR000232">
    <property type="entry name" value="HSF_DNA-bd"/>
</dbReference>
<dbReference type="GO" id="GO:0000978">
    <property type="term" value="F:RNA polymerase II cis-regulatory region sequence-specific DNA binding"/>
    <property type="evidence" value="ECO:0007669"/>
    <property type="project" value="TreeGrafter"/>
</dbReference>
<sequence>MLFSLGFPVLFLPGFPSQGSAQGCLLWAFPSFPEFSLLGFSSTLSSLGFPSLTFPLKVQLKLIASHLHGCISQQHTILLFPIPIITSLFSFPLLVASMNPQYPVKEEDWGSSSPEVRGGYGFPATPQPMEGLYDGGPPPFLIKIFDMVEDPITEHIISWGRGGISFIVWDPQAFSANLLPRFFKHNNFSSFIRQLNTYGFRKINPERWEFANEGFLRGQKHLLRTIRRRKPLASPSESLPLEQEPGPCVEIGRFGLDAELDRLKRDKQMVMMELVKLRREQQNTRAYLQAMEQKLQGTEMKQRQMMKFLARAMQNPDFIQQLVHQKKKREVEEAATKKRRWPIDQGPSSSRGSEEGTSNPIKIEPLEFCGYEVSELEALAMEMQGLGKGVKKEAEVKEELQGPESEDTELDEGFWEEFFSERIEEDDVKALSHRFDCFGKFRWRGRPWEAEDDTESRIEGRGCSRSSQDGGGPKLVSSSSW</sequence>
<feature type="domain" description="HSF-type DNA-binding" evidence="12">
    <location>
        <begin position="179"/>
        <end position="203"/>
    </location>
</feature>
<dbReference type="GO" id="GO:0005634">
    <property type="term" value="C:nucleus"/>
    <property type="evidence" value="ECO:0007669"/>
    <property type="project" value="UniProtKB-SubCell"/>
</dbReference>
<feature type="region of interest" description="Disordered" evidence="10">
    <location>
        <begin position="449"/>
        <end position="481"/>
    </location>
</feature>
<dbReference type="EMBL" id="JAGKQH010000019">
    <property type="protein sequence ID" value="KAG6571452.1"/>
    <property type="molecule type" value="Genomic_DNA"/>
</dbReference>
<comment type="caution">
    <text evidence="13">The sequence shown here is derived from an EMBL/GenBank/DDBJ whole genome shotgun (WGS) entry which is preliminary data.</text>
</comment>
<keyword evidence="14" id="KW-1185">Reference proteome</keyword>
<dbReference type="Pfam" id="PF00447">
    <property type="entry name" value="HSF_DNA-bind"/>
    <property type="match status" value="1"/>
</dbReference>
<evidence type="ECO:0000256" key="10">
    <source>
        <dbReference type="SAM" id="MobiDB-lite"/>
    </source>
</evidence>
<keyword evidence="9" id="KW-0175">Coiled coil</keyword>
<feature type="coiled-coil region" evidence="9">
    <location>
        <begin position="260"/>
        <end position="294"/>
    </location>
</feature>
<comment type="subcellular location">
    <subcellularLocation>
        <location evidence="1">Nucleus</location>
    </subcellularLocation>
</comment>
<evidence type="ECO:0000256" key="2">
    <source>
        <dbReference type="ARBA" id="ARBA00022553"/>
    </source>
</evidence>
<reference evidence="13 14" key="1">
    <citation type="journal article" date="2021" name="Hortic Res">
        <title>The domestication of Cucurbita argyrosperma as revealed by the genome of its wild relative.</title>
        <authorList>
            <person name="Barrera-Redondo J."/>
            <person name="Sanchez-de la Vega G."/>
            <person name="Aguirre-Liguori J.A."/>
            <person name="Castellanos-Morales G."/>
            <person name="Gutierrez-Guerrero Y.T."/>
            <person name="Aguirre-Dugua X."/>
            <person name="Aguirre-Planter E."/>
            <person name="Tenaillon M.I."/>
            <person name="Lira-Saade R."/>
            <person name="Eguiarte L.E."/>
        </authorList>
    </citation>
    <scope>NUCLEOTIDE SEQUENCE [LARGE SCALE GENOMIC DNA]</scope>
    <source>
        <strain evidence="13">JBR-2021</strain>
    </source>
</reference>
<dbReference type="PROSITE" id="PS00434">
    <property type="entry name" value="HSF_DOMAIN"/>
    <property type="match status" value="1"/>
</dbReference>
<accession>A0AAV6LW62</accession>
<evidence type="ECO:0000259" key="12">
    <source>
        <dbReference type="PROSITE" id="PS00434"/>
    </source>
</evidence>
<dbReference type="Proteomes" id="UP000685013">
    <property type="component" value="Chromosome 19"/>
</dbReference>
<evidence type="ECO:0000256" key="9">
    <source>
        <dbReference type="SAM" id="Coils"/>
    </source>
</evidence>
<keyword evidence="2" id="KW-0597">Phosphoprotein</keyword>
<keyword evidence="5" id="KW-0238">DNA-binding</keyword>
<proteinExistence type="inferred from homology"/>
<name>A0AAV6LW62_9ROSI</name>
<dbReference type="SMART" id="SM00415">
    <property type="entry name" value="HSF"/>
    <property type="match status" value="1"/>
</dbReference>
<evidence type="ECO:0000256" key="11">
    <source>
        <dbReference type="SAM" id="SignalP"/>
    </source>
</evidence>
<evidence type="ECO:0000313" key="13">
    <source>
        <dbReference type="EMBL" id="KAG6571452.1"/>
    </source>
</evidence>
<evidence type="ECO:0000256" key="3">
    <source>
        <dbReference type="ARBA" id="ARBA00023015"/>
    </source>
</evidence>
<comment type="similarity">
    <text evidence="8">Belongs to the HSF family. Class A subfamily.</text>
</comment>
<evidence type="ECO:0000256" key="7">
    <source>
        <dbReference type="ARBA" id="ARBA00023242"/>
    </source>
</evidence>
<keyword evidence="3" id="KW-0805">Transcription regulation</keyword>
<evidence type="ECO:0000256" key="1">
    <source>
        <dbReference type="ARBA" id="ARBA00004123"/>
    </source>
</evidence>
<evidence type="ECO:0000313" key="14">
    <source>
        <dbReference type="Proteomes" id="UP000685013"/>
    </source>
</evidence>
<feature type="signal peptide" evidence="11">
    <location>
        <begin position="1"/>
        <end position="21"/>
    </location>
</feature>
<feature type="non-terminal residue" evidence="13">
    <location>
        <position position="1"/>
    </location>
</feature>
<keyword evidence="7" id="KW-0539">Nucleus</keyword>
<protein>
    <submittedName>
        <fullName evidence="13">Heat stress transcription factor A-6b</fullName>
    </submittedName>
</protein>
<evidence type="ECO:0000256" key="4">
    <source>
        <dbReference type="ARBA" id="ARBA00023016"/>
    </source>
</evidence>
<organism evidence="13 14">
    <name type="scientific">Cucurbita argyrosperma subsp. sororia</name>
    <dbReference type="NCBI Taxonomy" id="37648"/>
    <lineage>
        <taxon>Eukaryota</taxon>
        <taxon>Viridiplantae</taxon>
        <taxon>Streptophyta</taxon>
        <taxon>Embryophyta</taxon>
        <taxon>Tracheophyta</taxon>
        <taxon>Spermatophyta</taxon>
        <taxon>Magnoliopsida</taxon>
        <taxon>eudicotyledons</taxon>
        <taxon>Gunneridae</taxon>
        <taxon>Pentapetalae</taxon>
        <taxon>rosids</taxon>
        <taxon>fabids</taxon>
        <taxon>Cucurbitales</taxon>
        <taxon>Cucurbitaceae</taxon>
        <taxon>Cucurbiteae</taxon>
        <taxon>Cucurbita</taxon>
    </lineage>
</organism>
<dbReference type="GO" id="GO:0006357">
    <property type="term" value="P:regulation of transcription by RNA polymerase II"/>
    <property type="evidence" value="ECO:0007669"/>
    <property type="project" value="TreeGrafter"/>
</dbReference>
<dbReference type="PANTHER" id="PTHR10015">
    <property type="entry name" value="HEAT SHOCK TRANSCRIPTION FACTOR"/>
    <property type="match status" value="1"/>
</dbReference>
<dbReference type="FunFam" id="1.10.10.10:FF:000057">
    <property type="entry name" value="Heat shock transcription factor 1"/>
    <property type="match status" value="1"/>
</dbReference>
<gene>
    <name evidence="13" type="primary">HSFA6b</name>
    <name evidence="13" type="ORF">SDJN03_28180</name>
</gene>
<evidence type="ECO:0000256" key="8">
    <source>
        <dbReference type="ARBA" id="ARBA00061350"/>
    </source>
</evidence>
<feature type="region of interest" description="Disordered" evidence="10">
    <location>
        <begin position="329"/>
        <end position="361"/>
    </location>
</feature>
<keyword evidence="11" id="KW-0732">Signal</keyword>
<dbReference type="GO" id="GO:0003700">
    <property type="term" value="F:DNA-binding transcription factor activity"/>
    <property type="evidence" value="ECO:0007669"/>
    <property type="project" value="InterPro"/>
</dbReference>
<evidence type="ECO:0000256" key="6">
    <source>
        <dbReference type="ARBA" id="ARBA00023163"/>
    </source>
</evidence>
<keyword evidence="6" id="KW-0804">Transcription</keyword>
<dbReference type="AlphaFoldDB" id="A0AAV6LW62"/>
<feature type="compositionally biased region" description="Polar residues" evidence="10">
    <location>
        <begin position="346"/>
        <end position="360"/>
    </location>
</feature>
<dbReference type="GO" id="GO:0034605">
    <property type="term" value="P:cellular response to heat"/>
    <property type="evidence" value="ECO:0007669"/>
    <property type="project" value="TreeGrafter"/>
</dbReference>
<dbReference type="PANTHER" id="PTHR10015:SF322">
    <property type="entry name" value="HEAT STRESS TRANSCRIPTION FACTOR A-7A"/>
    <property type="match status" value="1"/>
</dbReference>
<evidence type="ECO:0000256" key="5">
    <source>
        <dbReference type="ARBA" id="ARBA00023125"/>
    </source>
</evidence>
<feature type="chain" id="PRO_5043361105" evidence="11">
    <location>
        <begin position="22"/>
        <end position="481"/>
    </location>
</feature>
<keyword evidence="4" id="KW-0346">Stress response</keyword>